<organism evidence="2 3">
    <name type="scientific">Streptomyces similanensis</name>
    <dbReference type="NCBI Taxonomy" id="1274988"/>
    <lineage>
        <taxon>Bacteria</taxon>
        <taxon>Bacillati</taxon>
        <taxon>Actinomycetota</taxon>
        <taxon>Actinomycetes</taxon>
        <taxon>Kitasatosporales</taxon>
        <taxon>Streptomycetaceae</taxon>
        <taxon>Streptomyces</taxon>
    </lineage>
</organism>
<dbReference type="Proteomes" id="UP001500124">
    <property type="component" value="Unassembled WGS sequence"/>
</dbReference>
<name>A0ABP9K776_9ACTN</name>
<feature type="region of interest" description="Disordered" evidence="1">
    <location>
        <begin position="1"/>
        <end position="99"/>
    </location>
</feature>
<protein>
    <submittedName>
        <fullName evidence="2">Uncharacterized protein</fullName>
    </submittedName>
</protein>
<gene>
    <name evidence="2" type="ORF">GCM10023336_20250</name>
</gene>
<proteinExistence type="predicted"/>
<feature type="compositionally biased region" description="Basic and acidic residues" evidence="1">
    <location>
        <begin position="85"/>
        <end position="99"/>
    </location>
</feature>
<dbReference type="EMBL" id="BAABKC010000027">
    <property type="protein sequence ID" value="GAA5051477.1"/>
    <property type="molecule type" value="Genomic_DNA"/>
</dbReference>
<feature type="compositionally biased region" description="Polar residues" evidence="1">
    <location>
        <begin position="1"/>
        <end position="11"/>
    </location>
</feature>
<comment type="caution">
    <text evidence="2">The sequence shown here is derived from an EMBL/GenBank/DDBJ whole genome shotgun (WGS) entry which is preliminary data.</text>
</comment>
<evidence type="ECO:0000313" key="2">
    <source>
        <dbReference type="EMBL" id="GAA5051477.1"/>
    </source>
</evidence>
<reference evidence="3" key="1">
    <citation type="journal article" date="2019" name="Int. J. Syst. Evol. Microbiol.">
        <title>The Global Catalogue of Microorganisms (GCM) 10K type strain sequencing project: providing services to taxonomists for standard genome sequencing and annotation.</title>
        <authorList>
            <consortium name="The Broad Institute Genomics Platform"/>
            <consortium name="The Broad Institute Genome Sequencing Center for Infectious Disease"/>
            <person name="Wu L."/>
            <person name="Ma J."/>
        </authorList>
    </citation>
    <scope>NUCLEOTIDE SEQUENCE [LARGE SCALE GENOMIC DNA]</scope>
    <source>
        <strain evidence="3">JCM 18410</strain>
    </source>
</reference>
<accession>A0ABP9K776</accession>
<evidence type="ECO:0000256" key="1">
    <source>
        <dbReference type="SAM" id="MobiDB-lite"/>
    </source>
</evidence>
<evidence type="ECO:0000313" key="3">
    <source>
        <dbReference type="Proteomes" id="UP001500124"/>
    </source>
</evidence>
<keyword evidence="3" id="KW-1185">Reference proteome</keyword>
<sequence length="99" mass="10055">MPSVAASNSAPSHDGASATAPVTERYADADAPPVTSIAPASPRPPGDSRMTTAAPAHRTPDAPSSRAAAPYLFRGSRSMSGECRSAGRREPGPKDKDAP</sequence>